<name>A0AAU9RPU2_THLAR</name>
<feature type="transmembrane region" description="Helical" evidence="1">
    <location>
        <begin position="102"/>
        <end position="124"/>
    </location>
</feature>
<evidence type="ECO:0000313" key="2">
    <source>
        <dbReference type="EMBL" id="CAH2047367.1"/>
    </source>
</evidence>
<protein>
    <submittedName>
        <fullName evidence="2">Uncharacterized protein</fullName>
    </submittedName>
</protein>
<dbReference type="EMBL" id="OU466858">
    <property type="protein sequence ID" value="CAH2047367.1"/>
    <property type="molecule type" value="Genomic_DNA"/>
</dbReference>
<organism evidence="2 3">
    <name type="scientific">Thlaspi arvense</name>
    <name type="common">Field penny-cress</name>
    <dbReference type="NCBI Taxonomy" id="13288"/>
    <lineage>
        <taxon>Eukaryota</taxon>
        <taxon>Viridiplantae</taxon>
        <taxon>Streptophyta</taxon>
        <taxon>Embryophyta</taxon>
        <taxon>Tracheophyta</taxon>
        <taxon>Spermatophyta</taxon>
        <taxon>Magnoliopsida</taxon>
        <taxon>eudicotyledons</taxon>
        <taxon>Gunneridae</taxon>
        <taxon>Pentapetalae</taxon>
        <taxon>rosids</taxon>
        <taxon>malvids</taxon>
        <taxon>Brassicales</taxon>
        <taxon>Brassicaceae</taxon>
        <taxon>Thlaspideae</taxon>
        <taxon>Thlaspi</taxon>
    </lineage>
</organism>
<keyword evidence="3" id="KW-1185">Reference proteome</keyword>
<keyword evidence="1" id="KW-0812">Transmembrane</keyword>
<dbReference type="AlphaFoldDB" id="A0AAU9RPU2"/>
<evidence type="ECO:0000256" key="1">
    <source>
        <dbReference type="SAM" id="Phobius"/>
    </source>
</evidence>
<sequence>MESKKSGKEMRLGTGGNQFWENIVLGFKTPHEAIEVVSLIDTTRLIKGDNVVSEISWVACFIDGIIWISLVVLLSLLLCWIQLQRLKYFGREKALEKNSARLATAGFFCILTFSWMNPLLLAGVKKPLSPEDIPSVVPDDEAELAYNKFSHPRMLLSPREAHPRKEMTIEISVMSSSRCCITIIGGKNERWLDDSLRDCIFPWEGSKECKSWGDNTTTSLTIA</sequence>
<feature type="transmembrane region" description="Helical" evidence="1">
    <location>
        <begin position="55"/>
        <end position="81"/>
    </location>
</feature>
<accession>A0AAU9RPU2</accession>
<dbReference type="Proteomes" id="UP000836841">
    <property type="component" value="Chromosome 2"/>
</dbReference>
<keyword evidence="1" id="KW-0472">Membrane</keyword>
<proteinExistence type="predicted"/>
<evidence type="ECO:0000313" key="3">
    <source>
        <dbReference type="Proteomes" id="UP000836841"/>
    </source>
</evidence>
<reference evidence="2 3" key="1">
    <citation type="submission" date="2022-03" db="EMBL/GenBank/DDBJ databases">
        <authorList>
            <person name="Nunn A."/>
            <person name="Chopra R."/>
            <person name="Nunn A."/>
            <person name="Contreras Garrido A."/>
        </authorList>
    </citation>
    <scope>NUCLEOTIDE SEQUENCE [LARGE SCALE GENOMIC DNA]</scope>
</reference>
<gene>
    <name evidence="2" type="ORF">TAV2_LOCUS7652</name>
</gene>
<keyword evidence="1" id="KW-1133">Transmembrane helix</keyword>